<evidence type="ECO:0000256" key="1">
    <source>
        <dbReference type="SAM" id="MobiDB-lite"/>
    </source>
</evidence>
<comment type="caution">
    <text evidence="2">The sequence shown here is derived from an EMBL/GenBank/DDBJ whole genome shotgun (WGS) entry which is preliminary data.</text>
</comment>
<organism evidence="2 3">
    <name type="scientific">Drosophila gunungcola</name>
    <name type="common">fruit fly</name>
    <dbReference type="NCBI Taxonomy" id="103775"/>
    <lineage>
        <taxon>Eukaryota</taxon>
        <taxon>Metazoa</taxon>
        <taxon>Ecdysozoa</taxon>
        <taxon>Arthropoda</taxon>
        <taxon>Hexapoda</taxon>
        <taxon>Insecta</taxon>
        <taxon>Pterygota</taxon>
        <taxon>Neoptera</taxon>
        <taxon>Endopterygota</taxon>
        <taxon>Diptera</taxon>
        <taxon>Brachycera</taxon>
        <taxon>Muscomorpha</taxon>
        <taxon>Ephydroidea</taxon>
        <taxon>Drosophilidae</taxon>
        <taxon>Drosophila</taxon>
        <taxon>Sophophora</taxon>
    </lineage>
</organism>
<dbReference type="EMBL" id="JAMKOV010000007">
    <property type="protein sequence ID" value="KAI8038568.1"/>
    <property type="molecule type" value="Genomic_DNA"/>
</dbReference>
<dbReference type="AlphaFoldDB" id="A0A9P9YKC6"/>
<gene>
    <name evidence="2" type="ORF">M5D96_008475</name>
</gene>
<feature type="compositionally biased region" description="Basic and acidic residues" evidence="1">
    <location>
        <begin position="70"/>
        <end position="88"/>
    </location>
</feature>
<keyword evidence="3" id="KW-1185">Reference proteome</keyword>
<evidence type="ECO:0000313" key="3">
    <source>
        <dbReference type="Proteomes" id="UP001059596"/>
    </source>
</evidence>
<accession>A0A9P9YKC6</accession>
<proteinExistence type="predicted"/>
<reference evidence="2" key="1">
    <citation type="journal article" date="2023" name="Genome Biol. Evol.">
        <title>Long-read-based Genome Assembly of Drosophila gunungcola Reveals Fewer Chemosensory Genes in Flower-breeding Species.</title>
        <authorList>
            <person name="Negi A."/>
            <person name="Liao B.Y."/>
            <person name="Yeh S.D."/>
        </authorList>
    </citation>
    <scope>NUCLEOTIDE SEQUENCE</scope>
    <source>
        <strain evidence="2">Sukarami</strain>
    </source>
</reference>
<dbReference type="Proteomes" id="UP001059596">
    <property type="component" value="Unassembled WGS sequence"/>
</dbReference>
<evidence type="ECO:0000313" key="2">
    <source>
        <dbReference type="EMBL" id="KAI8038568.1"/>
    </source>
</evidence>
<name>A0A9P9YKC6_9MUSC</name>
<sequence length="88" mass="10118">MADTIGVPASRHTNRRSTTIEKHSATEIELKLLWHGNNAKHNCGWFRPVEAAANSDVQFLIKLSPWQLKEQQDPQDKLTEKLTERQNI</sequence>
<feature type="region of interest" description="Disordered" evidence="1">
    <location>
        <begin position="69"/>
        <end position="88"/>
    </location>
</feature>
<protein>
    <submittedName>
        <fullName evidence="2">Uncharacterized protein</fullName>
    </submittedName>
</protein>